<evidence type="ECO:0000256" key="1">
    <source>
        <dbReference type="SAM" id="Phobius"/>
    </source>
</evidence>
<proteinExistence type="predicted"/>
<feature type="transmembrane region" description="Helical" evidence="1">
    <location>
        <begin position="74"/>
        <end position="90"/>
    </location>
</feature>
<accession>A0A8B5ZHX8</accession>
<dbReference type="RefSeq" id="WP_000435401.1">
    <property type="nucleotide sequence ID" value="NZ_VHOE01000116.1"/>
</dbReference>
<keyword evidence="1" id="KW-0472">Membrane</keyword>
<feature type="transmembrane region" description="Helical" evidence="1">
    <location>
        <begin position="13"/>
        <end position="31"/>
    </location>
</feature>
<keyword evidence="1" id="KW-0812">Transmembrane</keyword>
<dbReference type="Proteomes" id="UP000323583">
    <property type="component" value="Unassembled WGS sequence"/>
</dbReference>
<dbReference type="AlphaFoldDB" id="A0A8B5ZHX8"/>
<evidence type="ECO:0000313" key="2">
    <source>
        <dbReference type="EMBL" id="TXY90231.1"/>
    </source>
</evidence>
<protein>
    <submittedName>
        <fullName evidence="2">Uncharacterized protein</fullName>
    </submittedName>
</protein>
<organism evidence="2 3">
    <name type="scientific">Vibrio cholerae</name>
    <dbReference type="NCBI Taxonomy" id="666"/>
    <lineage>
        <taxon>Bacteria</taxon>
        <taxon>Pseudomonadati</taxon>
        <taxon>Pseudomonadota</taxon>
        <taxon>Gammaproteobacteria</taxon>
        <taxon>Vibrionales</taxon>
        <taxon>Vibrionaceae</taxon>
        <taxon>Vibrio</taxon>
    </lineage>
</organism>
<name>A0A8B5ZHX8_VIBCL</name>
<gene>
    <name evidence="2" type="ORF">FXE67_15515</name>
</gene>
<sequence>MEQIYENLGTLEWWFNILFAIGLGIVVHRIVDNVPNWLSTFKRKQRLNRLKVAKKLRWDGAAINYEISKANSRFLVFALSCVCFLTWLSYKPVQQLFEFNVFVGMITSIPIYVCEVIWLKQDVLVTEILKQRGKLRITNASRGTVNARRFQSH</sequence>
<comment type="caution">
    <text evidence="2">The sequence shown here is derived from an EMBL/GenBank/DDBJ whole genome shotgun (WGS) entry which is preliminary data.</text>
</comment>
<dbReference type="EMBL" id="VSGZ01000039">
    <property type="protein sequence ID" value="TXY90231.1"/>
    <property type="molecule type" value="Genomic_DNA"/>
</dbReference>
<evidence type="ECO:0000313" key="3">
    <source>
        <dbReference type="Proteomes" id="UP000323583"/>
    </source>
</evidence>
<feature type="transmembrane region" description="Helical" evidence="1">
    <location>
        <begin position="96"/>
        <end position="119"/>
    </location>
</feature>
<reference evidence="2 3" key="1">
    <citation type="submission" date="2019-06" db="EMBL/GenBank/DDBJ databases">
        <title>Vibrio cholerae phylogeny based on whole-genome sequencing reveals genetic diversity and population strucutre.</title>
        <authorList>
            <person name="Zhiqiu Y."/>
            <person name="Bin L."/>
            <person name="Lingyan J."/>
        </authorList>
    </citation>
    <scope>NUCLEOTIDE SEQUENCE [LARGE SCALE GENOMIC DNA]</scope>
    <source>
        <strain evidence="2 3">N2768</strain>
    </source>
</reference>
<keyword evidence="1" id="KW-1133">Transmembrane helix</keyword>